<dbReference type="Proteomes" id="UP001501081">
    <property type="component" value="Unassembled WGS sequence"/>
</dbReference>
<keyword evidence="2" id="KW-1185">Reference proteome</keyword>
<dbReference type="Gene3D" id="2.40.160.130">
    <property type="entry name" value="Capsule assembly protein Wzi"/>
    <property type="match status" value="1"/>
</dbReference>
<dbReference type="InterPro" id="IPR038636">
    <property type="entry name" value="Wzi_sf"/>
</dbReference>
<gene>
    <name evidence="1" type="ORF">GCM10022246_38560</name>
</gene>
<dbReference type="EMBL" id="BAABAK010000020">
    <property type="protein sequence ID" value="GAA3982886.1"/>
    <property type="molecule type" value="Genomic_DNA"/>
</dbReference>
<evidence type="ECO:0000313" key="2">
    <source>
        <dbReference type="Proteomes" id="UP001501081"/>
    </source>
</evidence>
<protein>
    <recommendedName>
        <fullName evidence="3">Capsule assembly protein Wzi</fullName>
    </recommendedName>
</protein>
<organism evidence="1 2">
    <name type="scientific">Pedobacter ginsengiterrae</name>
    <dbReference type="NCBI Taxonomy" id="871696"/>
    <lineage>
        <taxon>Bacteria</taxon>
        <taxon>Pseudomonadati</taxon>
        <taxon>Bacteroidota</taxon>
        <taxon>Sphingobacteriia</taxon>
        <taxon>Sphingobacteriales</taxon>
        <taxon>Sphingobacteriaceae</taxon>
        <taxon>Pedobacter</taxon>
    </lineage>
</organism>
<dbReference type="RefSeq" id="WP_344769673.1">
    <property type="nucleotide sequence ID" value="NZ_BAABAK010000020.1"/>
</dbReference>
<evidence type="ECO:0000313" key="1">
    <source>
        <dbReference type="EMBL" id="GAA3982886.1"/>
    </source>
</evidence>
<reference evidence="2" key="1">
    <citation type="journal article" date="2019" name="Int. J. Syst. Evol. Microbiol.">
        <title>The Global Catalogue of Microorganisms (GCM) 10K type strain sequencing project: providing services to taxonomists for standard genome sequencing and annotation.</title>
        <authorList>
            <consortium name="The Broad Institute Genomics Platform"/>
            <consortium name="The Broad Institute Genome Sequencing Center for Infectious Disease"/>
            <person name="Wu L."/>
            <person name="Ma J."/>
        </authorList>
    </citation>
    <scope>NUCLEOTIDE SEQUENCE [LARGE SCALE GENOMIC DNA]</scope>
    <source>
        <strain evidence="2">JCM 17338</strain>
    </source>
</reference>
<sequence length="564" mass="64471">MRLRNYISVLGIFILFASESRGQSLPVGTISLEDYYRRSQLAGQLDSTISFTVRPINPRLIKGVKDGFYPDSSEQRHNILQTQAYFQSKDGKLKGSFLPLSFQTQINSHHPYGWNDGAMIPAKGLQAMLSGGVYAEYGILSVQLRPEIVLAANSSFETFDKDHYDIIKARYYDFYNKIDLPARFGSGEYSKIYWGQSSIRLNYKAMSLGLSTENLWWGPGMRNSLLMSNTAPGFKHITLNTRKPIKTAIGSFEGQVIAGRLEGSGYGPLEPNIEYLGSALYQPKPNDWRYLSGMVLTWQPKWVPGLFLGFTRSSQMYSKDLSGLTDYLPIFSTIKKATADEPINKRDQRSSLFFRWLWTEEQAEVYFELGRNNYSGSLRDRALEPNVSRAYIFGLRKLLPINKSLDEGIMVNLEVTQMAETSVDKIKTASGWYTSESIRHGYTNRGESLGAGIGPGSNLQSLDISWVKGLKRLGIQFERFLHNDDFYYYSYVDSRDPRRHWTDISAAVSGEWNYKNFIFNAKLQGIKSLNYQWYLFQEPTANTYWVNGRDAFNVQFQMGLTYRF</sequence>
<proteinExistence type="predicted"/>
<dbReference type="Pfam" id="PF14052">
    <property type="entry name" value="Caps_assemb_Wzi"/>
    <property type="match status" value="1"/>
</dbReference>
<accession>A0ABP7QI48</accession>
<evidence type="ECO:0008006" key="3">
    <source>
        <dbReference type="Google" id="ProtNLM"/>
    </source>
</evidence>
<dbReference type="InterPro" id="IPR026950">
    <property type="entry name" value="Caps_assemb_Wzi"/>
</dbReference>
<comment type="caution">
    <text evidence="1">The sequence shown here is derived from an EMBL/GenBank/DDBJ whole genome shotgun (WGS) entry which is preliminary data.</text>
</comment>
<name>A0ABP7QI48_9SPHI</name>